<dbReference type="SUPFAM" id="SSF50978">
    <property type="entry name" value="WD40 repeat-like"/>
    <property type="match status" value="1"/>
</dbReference>
<dbReference type="AlphaFoldDB" id="A0A1D1V4W8"/>
<dbReference type="Pfam" id="PF00400">
    <property type="entry name" value="WD40"/>
    <property type="match status" value="2"/>
</dbReference>
<evidence type="ECO:0000256" key="3">
    <source>
        <dbReference type="PROSITE-ProRule" id="PRU00221"/>
    </source>
</evidence>
<dbReference type="Pfam" id="PF17120">
    <property type="entry name" value="zf-RING_16"/>
    <property type="match status" value="1"/>
</dbReference>
<feature type="repeat" description="WD" evidence="3">
    <location>
        <begin position="104"/>
        <end position="146"/>
    </location>
</feature>
<dbReference type="CDD" id="cd16692">
    <property type="entry name" value="mRING-H2-C3H3C2_WDR59"/>
    <property type="match status" value="1"/>
</dbReference>
<comment type="caution">
    <text evidence="5">The sequence shown here is derived from an EMBL/GenBank/DDBJ whole genome shotgun (WGS) entry which is preliminary data.</text>
</comment>
<evidence type="ECO:0000256" key="1">
    <source>
        <dbReference type="ARBA" id="ARBA00022574"/>
    </source>
</evidence>
<dbReference type="OrthoDB" id="311712at2759"/>
<dbReference type="Proteomes" id="UP000186922">
    <property type="component" value="Unassembled WGS sequence"/>
</dbReference>
<reference evidence="5 6" key="1">
    <citation type="journal article" date="2016" name="Nat. Commun.">
        <title>Extremotolerant tardigrade genome and improved radiotolerance of human cultured cells by tardigrade-unique protein.</title>
        <authorList>
            <person name="Hashimoto T."/>
            <person name="Horikawa D.D."/>
            <person name="Saito Y."/>
            <person name="Kuwahara H."/>
            <person name="Kozuka-Hata H."/>
            <person name="Shin-I T."/>
            <person name="Minakuchi Y."/>
            <person name="Ohishi K."/>
            <person name="Motoyama A."/>
            <person name="Aizu T."/>
            <person name="Enomoto A."/>
            <person name="Kondo K."/>
            <person name="Tanaka S."/>
            <person name="Hara Y."/>
            <person name="Koshikawa S."/>
            <person name="Sagara H."/>
            <person name="Miura T."/>
            <person name="Yokobori S."/>
            <person name="Miyagawa K."/>
            <person name="Suzuki Y."/>
            <person name="Kubo T."/>
            <person name="Oyama M."/>
            <person name="Kohara Y."/>
            <person name="Fujiyama A."/>
            <person name="Arakawa K."/>
            <person name="Katayama T."/>
            <person name="Toyoda A."/>
            <person name="Kunieda T."/>
        </authorList>
    </citation>
    <scope>NUCLEOTIDE SEQUENCE [LARGE SCALE GENOMIC DNA]</scope>
    <source>
        <strain evidence="5 6">YOKOZUNA-1</strain>
    </source>
</reference>
<dbReference type="InterPro" id="IPR001680">
    <property type="entry name" value="WD40_rpt"/>
</dbReference>
<name>A0A1D1V4W8_RAMVA</name>
<dbReference type="InterPro" id="IPR049567">
    <property type="entry name" value="WDR59-like"/>
</dbReference>
<feature type="repeat" description="WD" evidence="3">
    <location>
        <begin position="282"/>
        <end position="320"/>
    </location>
</feature>
<dbReference type="GO" id="GO:0035591">
    <property type="term" value="F:signaling adaptor activity"/>
    <property type="evidence" value="ECO:0007669"/>
    <property type="project" value="TreeGrafter"/>
</dbReference>
<evidence type="ECO:0000256" key="2">
    <source>
        <dbReference type="ARBA" id="ARBA00022737"/>
    </source>
</evidence>
<dbReference type="InterPro" id="IPR015943">
    <property type="entry name" value="WD40/YVTN_repeat-like_dom_sf"/>
</dbReference>
<sequence length="956" mass="106279">MTTNWSSEDVVCELRDVKATAAAIDFSGRFLLLSGRLATSIIDLNNPQVVVKKILRKSRWEVGVAAWNFHYDYRHLIAIGSNQRVDILNFEYNTTDLVDNGHSIKGLTRTVLDLDWNNTDPGLIVTCSVDNYVNIWDYKDLRKPVASLPSVCGASQAKWSKTGKNFLATAHEADCKIWDFRKASTPVEYISAHSSKVNGIDWNPNNANQLATCAQDPYIKVWDITALKKPEVVIPVSAPVWRARFAPFGEALVTTGIPQLHRGDTKLSVWALNDVIAPIHQFSGHTEGVYDFFWRPLRYNEYQLVSWSKDQTLRLWKTDSSIQKQCGAAYLNHTIVLDYHHHDFTENASQRGKENYPSSMASSMFSADGISPPSSAVSPLDKELRSIDIANVTVEDVDLKLRVCAVNVNAGQHLVKLHLSFPLGYPEISIPSFQINTETTLNANAVKQLTHSIKGAFERCLKNQAVSVVAGIRTVIQFLANLSADTSPSPRLEIHPAFISPPTPSPKPAVSPWVNPPPSASRYAAQRTQESPLISAATAKLFGKPGVTTSFQSDTVIPFPRICGACFAGDKLVMWSDAWKLGMSSGGARVMLDRGMSGIFPSELSIRQRQVRRQLKKKGKAERSSIVVYKVDGLLSVHPLLAAGYSNDCMNPTRSFIINADLAEKYERRDLAHVWRLLAVTLSTAQYPGYNLPSSDTDDAPWSLHPFGRKLVDSVINYYRENYDSSFLATLLCILCRSGSPSPPPPAPSPSPEKPLLSLCRDSRAVKSASLLGLEARMSSSRGDEAMKLWLQSRQPGHLRSNSWSFTSEDRSSPFKRLSEEYIQSFPETYLLDPERKLEFDLYKKEYCDLLYGFQLLNKRAEIAKCLGSPPEPHKGVEFLSVCHNCSCDNRGSRCFRCNVIAVSCSICRFPVRGLSTFCLACGHGGHLNHMQTWFETRTLCPTGCGCSCLEALKLP</sequence>
<dbReference type="InterPro" id="IPR039456">
    <property type="entry name" value="WDR59_mRING-H2-C3H3C2"/>
</dbReference>
<dbReference type="PROSITE" id="PS50082">
    <property type="entry name" value="WD_REPEATS_2"/>
    <property type="match status" value="3"/>
</dbReference>
<gene>
    <name evidence="5" type="primary">RvY_08166</name>
    <name evidence="5" type="synonym">RvY_08166.1</name>
    <name evidence="5" type="ORF">RvY_08166-1</name>
</gene>
<accession>A0A1D1V4W8</accession>
<dbReference type="InterPro" id="IPR049566">
    <property type="entry name" value="WDR59_RTC1-like_RING_Znf"/>
</dbReference>
<feature type="domain" description="WDR59/RTC1-like RING zinc finger" evidence="4">
    <location>
        <begin position="901"/>
        <end position="952"/>
    </location>
</feature>
<keyword evidence="1 3" id="KW-0853">WD repeat</keyword>
<evidence type="ECO:0000313" key="6">
    <source>
        <dbReference type="Proteomes" id="UP000186922"/>
    </source>
</evidence>
<dbReference type="SMART" id="SM00320">
    <property type="entry name" value="WD40"/>
    <property type="match status" value="4"/>
</dbReference>
<evidence type="ECO:0000259" key="4">
    <source>
        <dbReference type="Pfam" id="PF17120"/>
    </source>
</evidence>
<evidence type="ECO:0000313" key="5">
    <source>
        <dbReference type="EMBL" id="GAU96774.1"/>
    </source>
</evidence>
<dbReference type="Gene3D" id="2.130.10.10">
    <property type="entry name" value="YVTN repeat-like/Quinoprotein amine dehydrogenase"/>
    <property type="match status" value="1"/>
</dbReference>
<keyword evidence="6" id="KW-1185">Reference proteome</keyword>
<dbReference type="PANTHER" id="PTHR46170">
    <property type="entry name" value="GATOR COMPLEX PROTEIN WDR59"/>
    <property type="match status" value="1"/>
</dbReference>
<organism evidence="5 6">
    <name type="scientific">Ramazzottius varieornatus</name>
    <name type="common">Water bear</name>
    <name type="synonym">Tardigrade</name>
    <dbReference type="NCBI Taxonomy" id="947166"/>
    <lineage>
        <taxon>Eukaryota</taxon>
        <taxon>Metazoa</taxon>
        <taxon>Ecdysozoa</taxon>
        <taxon>Tardigrada</taxon>
        <taxon>Eutardigrada</taxon>
        <taxon>Parachela</taxon>
        <taxon>Hypsibioidea</taxon>
        <taxon>Ramazzottiidae</taxon>
        <taxon>Ramazzottius</taxon>
    </lineage>
</organism>
<proteinExistence type="predicted"/>
<dbReference type="PANTHER" id="PTHR46170:SF1">
    <property type="entry name" value="GATOR COMPLEX PROTEIN WDR59"/>
    <property type="match status" value="1"/>
</dbReference>
<feature type="repeat" description="WD" evidence="3">
    <location>
        <begin position="190"/>
        <end position="232"/>
    </location>
</feature>
<dbReference type="GO" id="GO:0035859">
    <property type="term" value="C:Seh1-associated complex"/>
    <property type="evidence" value="ECO:0007669"/>
    <property type="project" value="TreeGrafter"/>
</dbReference>
<dbReference type="PROSITE" id="PS00678">
    <property type="entry name" value="WD_REPEATS_1"/>
    <property type="match status" value="1"/>
</dbReference>
<dbReference type="GO" id="GO:0034198">
    <property type="term" value="P:cellular response to amino acid starvation"/>
    <property type="evidence" value="ECO:0007669"/>
    <property type="project" value="TreeGrafter"/>
</dbReference>
<dbReference type="GO" id="GO:1904263">
    <property type="term" value="P:positive regulation of TORC1 signaling"/>
    <property type="evidence" value="ECO:0007669"/>
    <property type="project" value="TreeGrafter"/>
</dbReference>
<protein>
    <recommendedName>
        <fullName evidence="4">WDR59/RTC1-like RING zinc finger domain-containing protein</fullName>
    </recommendedName>
</protein>
<dbReference type="InterPro" id="IPR036322">
    <property type="entry name" value="WD40_repeat_dom_sf"/>
</dbReference>
<dbReference type="EMBL" id="BDGG01000003">
    <property type="protein sequence ID" value="GAU96774.1"/>
    <property type="molecule type" value="Genomic_DNA"/>
</dbReference>
<dbReference type="GO" id="GO:0005774">
    <property type="term" value="C:vacuolar membrane"/>
    <property type="evidence" value="ECO:0007669"/>
    <property type="project" value="TreeGrafter"/>
</dbReference>
<dbReference type="PROSITE" id="PS50294">
    <property type="entry name" value="WD_REPEATS_REGION"/>
    <property type="match status" value="1"/>
</dbReference>
<dbReference type="InterPro" id="IPR019775">
    <property type="entry name" value="WD40_repeat_CS"/>
</dbReference>
<keyword evidence="2" id="KW-0677">Repeat</keyword>
<dbReference type="STRING" id="947166.A0A1D1V4W8"/>